<evidence type="ECO:0000313" key="1">
    <source>
        <dbReference type="EMBL" id="QHT30959.1"/>
    </source>
</evidence>
<name>A0A6C0ERJ6_9ZZZZ</name>
<organism evidence="1">
    <name type="scientific">viral metagenome</name>
    <dbReference type="NCBI Taxonomy" id="1070528"/>
    <lineage>
        <taxon>unclassified sequences</taxon>
        <taxon>metagenomes</taxon>
        <taxon>organismal metagenomes</taxon>
    </lineage>
</organism>
<dbReference type="EMBL" id="MN738914">
    <property type="protein sequence ID" value="QHT30959.1"/>
    <property type="molecule type" value="Genomic_DNA"/>
</dbReference>
<proteinExistence type="predicted"/>
<protein>
    <submittedName>
        <fullName evidence="1">Uncharacterized protein</fullName>
    </submittedName>
</protein>
<reference evidence="1" key="1">
    <citation type="journal article" date="2020" name="Nature">
        <title>Giant virus diversity and host interactions through global metagenomics.</title>
        <authorList>
            <person name="Schulz F."/>
            <person name="Roux S."/>
            <person name="Paez-Espino D."/>
            <person name="Jungbluth S."/>
            <person name="Walsh D.A."/>
            <person name="Denef V.J."/>
            <person name="McMahon K.D."/>
            <person name="Konstantinidis K.T."/>
            <person name="Eloe-Fadrosh E.A."/>
            <person name="Kyrpides N.C."/>
            <person name="Woyke T."/>
        </authorList>
    </citation>
    <scope>NUCLEOTIDE SEQUENCE</scope>
    <source>
        <strain evidence="1">GVMAG-M-3300009151-50</strain>
    </source>
</reference>
<dbReference type="AlphaFoldDB" id="A0A6C0ERJ6"/>
<sequence length="77" mass="9471">MESVYRKSKCAMDIFRYNGKWYKVNPKAYEPERQTTQVAWAQIREPQKTKEEVYRLYAEKQRDDARILYPSFRKDDK</sequence>
<accession>A0A6C0ERJ6</accession>